<evidence type="ECO:0000313" key="1">
    <source>
        <dbReference type="EMBL" id="KIM60062.1"/>
    </source>
</evidence>
<dbReference type="InParanoid" id="A0A0C3A5S5"/>
<dbReference type="AlphaFoldDB" id="A0A0C3A5S5"/>
<dbReference type="Proteomes" id="UP000053989">
    <property type="component" value="Unassembled WGS sequence"/>
</dbReference>
<feature type="non-terminal residue" evidence="1">
    <location>
        <position position="1"/>
    </location>
</feature>
<name>A0A0C3A5S5_9AGAM</name>
<proteinExistence type="predicted"/>
<dbReference type="STRING" id="1036808.A0A0C3A5S5"/>
<keyword evidence="2" id="KW-1185">Reference proteome</keyword>
<gene>
    <name evidence="1" type="ORF">SCLCIDRAFT_125019</name>
</gene>
<dbReference type="OrthoDB" id="3220614at2759"/>
<evidence type="ECO:0000313" key="2">
    <source>
        <dbReference type="Proteomes" id="UP000053989"/>
    </source>
</evidence>
<accession>A0A0C3A5S5</accession>
<organism evidence="1 2">
    <name type="scientific">Scleroderma citrinum Foug A</name>
    <dbReference type="NCBI Taxonomy" id="1036808"/>
    <lineage>
        <taxon>Eukaryota</taxon>
        <taxon>Fungi</taxon>
        <taxon>Dikarya</taxon>
        <taxon>Basidiomycota</taxon>
        <taxon>Agaricomycotina</taxon>
        <taxon>Agaricomycetes</taxon>
        <taxon>Agaricomycetidae</taxon>
        <taxon>Boletales</taxon>
        <taxon>Sclerodermatineae</taxon>
        <taxon>Sclerodermataceae</taxon>
        <taxon>Scleroderma</taxon>
    </lineage>
</organism>
<protein>
    <submittedName>
        <fullName evidence="1">Uncharacterized protein</fullName>
    </submittedName>
</protein>
<dbReference type="EMBL" id="KN822066">
    <property type="protein sequence ID" value="KIM60062.1"/>
    <property type="molecule type" value="Genomic_DNA"/>
</dbReference>
<dbReference type="InterPro" id="IPR046521">
    <property type="entry name" value="DUF6698"/>
</dbReference>
<dbReference type="Pfam" id="PF20414">
    <property type="entry name" value="DUF6698"/>
    <property type="match status" value="1"/>
</dbReference>
<reference evidence="1 2" key="1">
    <citation type="submission" date="2014-04" db="EMBL/GenBank/DDBJ databases">
        <authorList>
            <consortium name="DOE Joint Genome Institute"/>
            <person name="Kuo A."/>
            <person name="Kohler A."/>
            <person name="Nagy L.G."/>
            <person name="Floudas D."/>
            <person name="Copeland A."/>
            <person name="Barry K.W."/>
            <person name="Cichocki N."/>
            <person name="Veneault-Fourrey C."/>
            <person name="LaButti K."/>
            <person name="Lindquist E.A."/>
            <person name="Lipzen A."/>
            <person name="Lundell T."/>
            <person name="Morin E."/>
            <person name="Murat C."/>
            <person name="Sun H."/>
            <person name="Tunlid A."/>
            <person name="Henrissat B."/>
            <person name="Grigoriev I.V."/>
            <person name="Hibbett D.S."/>
            <person name="Martin F."/>
            <person name="Nordberg H.P."/>
            <person name="Cantor M.N."/>
            <person name="Hua S.X."/>
        </authorList>
    </citation>
    <scope>NUCLEOTIDE SEQUENCE [LARGE SCALE GENOMIC DNA]</scope>
    <source>
        <strain evidence="1 2">Foug A</strain>
    </source>
</reference>
<sequence length="240" mass="27262">GDNANTLKSLVASWLNEALPHPDPLFSTVDKSGRGFYHDITGRLLCPVDYNWLDVSIWSAIREYHPKFPVTADTYPTYLYPSGQYDARNPSKGLFKGELLIRAFHCIFTSPSSAELGTDDNETAGPHKKARKTTSNKTHCDVAGLLKMRSVDPHSIAYVACQLRFSLSSSTLWNVKDEDFDYILFYQNIIDYFECPSLRRKAEEVEDLLLWWNQRIFGRRNASSYQPQQVGNLSVALARA</sequence>
<dbReference type="HOGENOM" id="CLU_035918_5_0_1"/>
<reference evidence="2" key="2">
    <citation type="submission" date="2015-01" db="EMBL/GenBank/DDBJ databases">
        <title>Evolutionary Origins and Diversification of the Mycorrhizal Mutualists.</title>
        <authorList>
            <consortium name="DOE Joint Genome Institute"/>
            <consortium name="Mycorrhizal Genomics Consortium"/>
            <person name="Kohler A."/>
            <person name="Kuo A."/>
            <person name="Nagy L.G."/>
            <person name="Floudas D."/>
            <person name="Copeland A."/>
            <person name="Barry K.W."/>
            <person name="Cichocki N."/>
            <person name="Veneault-Fourrey C."/>
            <person name="LaButti K."/>
            <person name="Lindquist E.A."/>
            <person name="Lipzen A."/>
            <person name="Lundell T."/>
            <person name="Morin E."/>
            <person name="Murat C."/>
            <person name="Riley R."/>
            <person name="Ohm R."/>
            <person name="Sun H."/>
            <person name="Tunlid A."/>
            <person name="Henrissat B."/>
            <person name="Grigoriev I.V."/>
            <person name="Hibbett D.S."/>
            <person name="Martin F."/>
        </authorList>
    </citation>
    <scope>NUCLEOTIDE SEQUENCE [LARGE SCALE GENOMIC DNA]</scope>
    <source>
        <strain evidence="2">Foug A</strain>
    </source>
</reference>